<dbReference type="Proteomes" id="UP000076502">
    <property type="component" value="Unassembled WGS sequence"/>
</dbReference>
<reference evidence="2 3" key="1">
    <citation type="submission" date="2015-07" db="EMBL/GenBank/DDBJ databases">
        <title>The genome of Dufourea novaeangliae.</title>
        <authorList>
            <person name="Pan H."/>
            <person name="Kapheim K."/>
        </authorList>
    </citation>
    <scope>NUCLEOTIDE SEQUENCE [LARGE SCALE GENOMIC DNA]</scope>
    <source>
        <strain evidence="2">0120121106</strain>
        <tissue evidence="2">Whole body</tissue>
    </source>
</reference>
<evidence type="ECO:0000313" key="2">
    <source>
        <dbReference type="EMBL" id="KZC04411.1"/>
    </source>
</evidence>
<protein>
    <submittedName>
        <fullName evidence="2">Uncharacterized protein</fullName>
    </submittedName>
</protein>
<feature type="compositionally biased region" description="Basic and acidic residues" evidence="1">
    <location>
        <begin position="114"/>
        <end position="131"/>
    </location>
</feature>
<evidence type="ECO:0000313" key="3">
    <source>
        <dbReference type="Proteomes" id="UP000076502"/>
    </source>
</evidence>
<organism evidence="2 3">
    <name type="scientific">Dufourea novaeangliae</name>
    <name type="common">Sweat bee</name>
    <dbReference type="NCBI Taxonomy" id="178035"/>
    <lineage>
        <taxon>Eukaryota</taxon>
        <taxon>Metazoa</taxon>
        <taxon>Ecdysozoa</taxon>
        <taxon>Arthropoda</taxon>
        <taxon>Hexapoda</taxon>
        <taxon>Insecta</taxon>
        <taxon>Pterygota</taxon>
        <taxon>Neoptera</taxon>
        <taxon>Endopterygota</taxon>
        <taxon>Hymenoptera</taxon>
        <taxon>Apocrita</taxon>
        <taxon>Aculeata</taxon>
        <taxon>Apoidea</taxon>
        <taxon>Anthophila</taxon>
        <taxon>Halictidae</taxon>
        <taxon>Rophitinae</taxon>
        <taxon>Dufourea</taxon>
    </lineage>
</organism>
<dbReference type="EMBL" id="KQ434778">
    <property type="protein sequence ID" value="KZC04411.1"/>
    <property type="molecule type" value="Genomic_DNA"/>
</dbReference>
<keyword evidence="3" id="KW-1185">Reference proteome</keyword>
<evidence type="ECO:0000256" key="1">
    <source>
        <dbReference type="SAM" id="MobiDB-lite"/>
    </source>
</evidence>
<gene>
    <name evidence="2" type="ORF">WN55_02774</name>
</gene>
<proteinExistence type="predicted"/>
<name>A0A154NXV3_DUFNO</name>
<sequence>MRHLQLITRMIVPAIFLGNLRIGREQTGVEEFGIDALISTGIVDGKRAPRGNLRVVLVDPLRGRPRRKENDRGNEEQVEKEEKKDGKREWCKRERKEKEWGTNRDQRLEWGMSKEDERVQTSRNGEHEVPLHRSMQRKKAWHCDGNCGGISLHLPKQNCRNELQLFP</sequence>
<feature type="region of interest" description="Disordered" evidence="1">
    <location>
        <begin position="114"/>
        <end position="138"/>
    </location>
</feature>
<feature type="region of interest" description="Disordered" evidence="1">
    <location>
        <begin position="62"/>
        <end position="96"/>
    </location>
</feature>
<dbReference type="AlphaFoldDB" id="A0A154NXV3"/>
<accession>A0A154NXV3</accession>
<feature type="compositionally biased region" description="Basic and acidic residues" evidence="1">
    <location>
        <begin position="68"/>
        <end position="96"/>
    </location>
</feature>